<feature type="region of interest" description="Disordered" evidence="1">
    <location>
        <begin position="128"/>
        <end position="169"/>
    </location>
</feature>
<gene>
    <name evidence="2" type="ORF">TGMAS_360720</name>
</gene>
<feature type="compositionally biased region" description="Polar residues" evidence="1">
    <location>
        <begin position="1"/>
        <end position="10"/>
    </location>
</feature>
<dbReference type="OrthoDB" id="343623at2759"/>
<name>A0A086Q6S5_TOXGO</name>
<evidence type="ECO:0000313" key="2">
    <source>
        <dbReference type="EMBL" id="KFH08307.1"/>
    </source>
</evidence>
<dbReference type="GO" id="GO:0003688">
    <property type="term" value="F:DNA replication origin binding"/>
    <property type="evidence" value="ECO:0007669"/>
    <property type="project" value="TreeGrafter"/>
</dbReference>
<dbReference type="InterPro" id="IPR016527">
    <property type="entry name" value="ORC4"/>
</dbReference>
<dbReference type="Gene3D" id="3.40.50.300">
    <property type="entry name" value="P-loop containing nucleotide triphosphate hydrolases"/>
    <property type="match status" value="2"/>
</dbReference>
<proteinExistence type="predicted"/>
<dbReference type="VEuPathDB" id="ToxoDB:TGMAS_360720"/>
<comment type="caution">
    <text evidence="2">The sequence shown here is derived from an EMBL/GenBank/DDBJ whole genome shotgun (WGS) entry which is preliminary data.</text>
</comment>
<dbReference type="GO" id="GO:0005664">
    <property type="term" value="C:nuclear origin of replication recognition complex"/>
    <property type="evidence" value="ECO:0007669"/>
    <property type="project" value="TreeGrafter"/>
</dbReference>
<feature type="compositionally biased region" description="Basic and acidic residues" evidence="1">
    <location>
        <begin position="231"/>
        <end position="251"/>
    </location>
</feature>
<accession>A0A086Q6S5</accession>
<feature type="compositionally biased region" description="Basic and acidic residues" evidence="1">
    <location>
        <begin position="143"/>
        <end position="166"/>
    </location>
</feature>
<dbReference type="InterPro" id="IPR027417">
    <property type="entry name" value="P-loop_NTPase"/>
</dbReference>
<dbReference type="EMBL" id="AEXC02002046">
    <property type="protein sequence ID" value="KFH08307.1"/>
    <property type="molecule type" value="Genomic_DNA"/>
</dbReference>
<dbReference type="PANTHER" id="PTHR12087">
    <property type="entry name" value="ORIGIN RECOGNITION COMPLEX SUBUNIT 4"/>
    <property type="match status" value="1"/>
</dbReference>
<dbReference type="SUPFAM" id="SSF52540">
    <property type="entry name" value="P-loop containing nucleoside triphosphate hydrolases"/>
    <property type="match status" value="1"/>
</dbReference>
<feature type="non-terminal residue" evidence="2">
    <location>
        <position position="591"/>
    </location>
</feature>
<evidence type="ECO:0000313" key="3">
    <source>
        <dbReference type="Proteomes" id="UP000028821"/>
    </source>
</evidence>
<reference evidence="2 3" key="1">
    <citation type="submission" date="2014-04" db="EMBL/GenBank/DDBJ databases">
        <authorList>
            <person name="Sibley D."/>
            <person name="Venepally P."/>
            <person name="Karamycheva S."/>
            <person name="Hadjithomas M."/>
            <person name="Khan A."/>
            <person name="Brunk B."/>
            <person name="Roos D."/>
            <person name="Caler E."/>
            <person name="Lorenzi H."/>
        </authorList>
    </citation>
    <scope>NUCLEOTIDE SEQUENCE [LARGE SCALE GENOMIC DNA]</scope>
    <source>
        <strain evidence="2 3">MAS</strain>
    </source>
</reference>
<feature type="region of interest" description="Disordered" evidence="1">
    <location>
        <begin position="1"/>
        <end position="27"/>
    </location>
</feature>
<organism evidence="2 3">
    <name type="scientific">Toxoplasma gondii MAS</name>
    <dbReference type="NCBI Taxonomy" id="943118"/>
    <lineage>
        <taxon>Eukaryota</taxon>
        <taxon>Sar</taxon>
        <taxon>Alveolata</taxon>
        <taxon>Apicomplexa</taxon>
        <taxon>Conoidasida</taxon>
        <taxon>Coccidia</taxon>
        <taxon>Eucoccidiorida</taxon>
        <taxon>Eimeriorina</taxon>
        <taxon>Sarcocystidae</taxon>
        <taxon>Toxoplasma</taxon>
    </lineage>
</organism>
<dbReference type="PANTHER" id="PTHR12087:SF0">
    <property type="entry name" value="ORIGIN RECOGNITION COMPLEX SUBUNIT 4"/>
    <property type="match status" value="1"/>
</dbReference>
<dbReference type="Proteomes" id="UP000028821">
    <property type="component" value="Unassembled WGS sequence"/>
</dbReference>
<protein>
    <submittedName>
        <fullName evidence="2">Putative origin recognition complex subunit</fullName>
    </submittedName>
</protein>
<dbReference type="AlphaFoldDB" id="A0A086Q6S5"/>
<feature type="compositionally biased region" description="Low complexity" evidence="1">
    <location>
        <begin position="12"/>
        <end position="26"/>
    </location>
</feature>
<feature type="compositionally biased region" description="Low complexity" evidence="1">
    <location>
        <begin position="252"/>
        <end position="282"/>
    </location>
</feature>
<dbReference type="GO" id="GO:0006270">
    <property type="term" value="P:DNA replication initiation"/>
    <property type="evidence" value="ECO:0007669"/>
    <property type="project" value="TreeGrafter"/>
</dbReference>
<evidence type="ECO:0000256" key="1">
    <source>
        <dbReference type="SAM" id="MobiDB-lite"/>
    </source>
</evidence>
<feature type="region of interest" description="Disordered" evidence="1">
    <location>
        <begin position="223"/>
        <end position="282"/>
    </location>
</feature>
<sequence>MAAFSPQLQRRPSAPASSSPSSSPSPCSTPGCEGTCMRCSPSLSQVLNLRFSDGSFLLSHLHSLLRHRLHLASRGFLHSPLPLSLLVASSSSSFSSSAPSSSSASSSAASSALPPSLSRLEASLESTASPLQRWRKQATLASPRKETGRETGRETGTETPRREEPPPPHSVEAVALELSRKLSCCLQLKEKTSVLLLGPPGSGKTTALELALNTVQRLAREQREQQASLHFKRENRDDLKSKKVETRDKDASASFSDYASSCVSSPLRPARPSSLSSLSSSPPSLLSSGLSSSSLSSSPPALLSSSPPSLLSSSSPASLAPAALLPDLLVVRLSCPLYRDDASLLHAIVSQLGRDLRCQKTPAASASVEELSHTLRLILEDSCSLFGRAVVIVLDRFERCCLDASGERRRQQLLYNLFDLQHSSDLQICTVCVSAVLDITQHMEKRIRSRFSLQTLYVAGPSSLPRFAAFLRRNLLRVSSPLLLRTAVEAARRETSFCAALAGAARAREEEVREREAWRGKRRKGVETRAAEEEAALALLLEPAWTPTAEDLWRAEVFARAFAAALEEEFTSHRFRVRGARGARSARTERK</sequence>